<feature type="region of interest" description="Disordered" evidence="2">
    <location>
        <begin position="1"/>
        <end position="24"/>
    </location>
</feature>
<dbReference type="PANTHER" id="PTHR47899:SF1">
    <property type="entry name" value="COILED-COIL DOMAIN-CONTAINING PROTEIN 171"/>
    <property type="match status" value="1"/>
</dbReference>
<keyword evidence="1" id="KW-0175">Coiled coil</keyword>
<comment type="caution">
    <text evidence="3">The sequence shown here is derived from an EMBL/GenBank/DDBJ whole genome shotgun (WGS) entry which is preliminary data.</text>
</comment>
<proteinExistence type="predicted"/>
<evidence type="ECO:0000256" key="1">
    <source>
        <dbReference type="SAM" id="Coils"/>
    </source>
</evidence>
<dbReference type="EMBL" id="CATNWA010010242">
    <property type="protein sequence ID" value="CAI9559591.1"/>
    <property type="molecule type" value="Genomic_DNA"/>
</dbReference>
<evidence type="ECO:0000256" key="2">
    <source>
        <dbReference type="SAM" id="MobiDB-lite"/>
    </source>
</evidence>
<reference evidence="3" key="1">
    <citation type="submission" date="2023-05" db="EMBL/GenBank/DDBJ databases">
        <authorList>
            <person name="Stuckert A."/>
        </authorList>
    </citation>
    <scope>NUCLEOTIDE SEQUENCE</scope>
</reference>
<evidence type="ECO:0000313" key="4">
    <source>
        <dbReference type="Proteomes" id="UP001162483"/>
    </source>
</evidence>
<gene>
    <name evidence="3" type="ORF">SPARVUS_LOCUS5115816</name>
</gene>
<feature type="non-terminal residue" evidence="3">
    <location>
        <position position="131"/>
    </location>
</feature>
<name>A0ABN9CK98_9NEOB</name>
<organism evidence="3 4">
    <name type="scientific">Staurois parvus</name>
    <dbReference type="NCBI Taxonomy" id="386267"/>
    <lineage>
        <taxon>Eukaryota</taxon>
        <taxon>Metazoa</taxon>
        <taxon>Chordata</taxon>
        <taxon>Craniata</taxon>
        <taxon>Vertebrata</taxon>
        <taxon>Euteleostomi</taxon>
        <taxon>Amphibia</taxon>
        <taxon>Batrachia</taxon>
        <taxon>Anura</taxon>
        <taxon>Neobatrachia</taxon>
        <taxon>Ranoidea</taxon>
        <taxon>Ranidae</taxon>
        <taxon>Staurois</taxon>
    </lineage>
</organism>
<feature type="coiled-coil region" evidence="1">
    <location>
        <begin position="36"/>
        <end position="74"/>
    </location>
</feature>
<sequence length="131" mass="15299">MEKMTFISQNHTTDNSIKKSESSNNGMQQLADLDEIGELRLQLNKLKNENIALVSKHNEELLTWENKVVRLRCEIEKGEAVRQSLEYELAVAKKQCTMERMALEEEKTKAIGIQEHFNEQIEELHRKMQTL</sequence>
<protein>
    <recommendedName>
        <fullName evidence="5">Coiled-coil domain-containing protein 6</fullName>
    </recommendedName>
</protein>
<dbReference type="InterPro" id="IPR038820">
    <property type="entry name" value="CCDC171"/>
</dbReference>
<accession>A0ABN9CK98</accession>
<evidence type="ECO:0008006" key="5">
    <source>
        <dbReference type="Google" id="ProtNLM"/>
    </source>
</evidence>
<keyword evidence="4" id="KW-1185">Reference proteome</keyword>
<evidence type="ECO:0000313" key="3">
    <source>
        <dbReference type="EMBL" id="CAI9559591.1"/>
    </source>
</evidence>
<dbReference type="Proteomes" id="UP001162483">
    <property type="component" value="Unassembled WGS sequence"/>
</dbReference>
<feature type="compositionally biased region" description="Polar residues" evidence="2">
    <location>
        <begin position="1"/>
        <end position="15"/>
    </location>
</feature>
<dbReference type="PANTHER" id="PTHR47899">
    <property type="entry name" value="COILED-COIL DOMAIN-CONTAINING PROTEIN 171"/>
    <property type="match status" value="1"/>
</dbReference>